<comment type="subcellular location">
    <subcellularLocation>
        <location evidence="1">Cell envelope</location>
    </subcellularLocation>
</comment>
<reference evidence="6" key="2">
    <citation type="submission" date="2020-09" db="EMBL/GenBank/DDBJ databases">
        <authorList>
            <person name="Sun Q."/>
            <person name="Kim S."/>
        </authorList>
    </citation>
    <scope>NUCLEOTIDE SEQUENCE</scope>
    <source>
        <strain evidence="6">KCTC 23077</strain>
    </source>
</reference>
<keyword evidence="5" id="KW-1133">Transmembrane helix</keyword>
<organism evidence="6 7">
    <name type="scientific">Cognatilysobacter bugurensis</name>
    <dbReference type="NCBI Taxonomy" id="543356"/>
    <lineage>
        <taxon>Bacteria</taxon>
        <taxon>Pseudomonadati</taxon>
        <taxon>Pseudomonadota</taxon>
        <taxon>Gammaproteobacteria</taxon>
        <taxon>Lysobacterales</taxon>
        <taxon>Lysobacteraceae</taxon>
        <taxon>Cognatilysobacter</taxon>
    </lineage>
</organism>
<gene>
    <name evidence="6" type="primary">ybjY</name>
    <name evidence="6" type="ORF">GCM10007067_17000</name>
</gene>
<dbReference type="GO" id="GO:0030313">
    <property type="term" value="C:cell envelope"/>
    <property type="evidence" value="ECO:0007669"/>
    <property type="project" value="UniProtKB-SubCell"/>
</dbReference>
<feature type="transmembrane region" description="Helical" evidence="5">
    <location>
        <begin position="32"/>
        <end position="53"/>
    </location>
</feature>
<proteinExistence type="inferred from homology"/>
<reference evidence="6" key="1">
    <citation type="journal article" date="2014" name="Int. J. Syst. Evol. Microbiol.">
        <title>Complete genome sequence of Corynebacterium casei LMG S-19264T (=DSM 44701T), isolated from a smear-ripened cheese.</title>
        <authorList>
            <consortium name="US DOE Joint Genome Institute (JGI-PGF)"/>
            <person name="Walter F."/>
            <person name="Albersmeier A."/>
            <person name="Kalinowski J."/>
            <person name="Ruckert C."/>
        </authorList>
    </citation>
    <scope>NUCLEOTIDE SEQUENCE</scope>
    <source>
        <strain evidence="6">KCTC 23077</strain>
    </source>
</reference>
<keyword evidence="5" id="KW-0812">Transmembrane</keyword>
<dbReference type="GO" id="GO:0022857">
    <property type="term" value="F:transmembrane transporter activity"/>
    <property type="evidence" value="ECO:0007669"/>
    <property type="project" value="InterPro"/>
</dbReference>
<dbReference type="Gene3D" id="2.40.50.100">
    <property type="match status" value="1"/>
</dbReference>
<dbReference type="SUPFAM" id="SSF111369">
    <property type="entry name" value="HlyD-like secretion proteins"/>
    <property type="match status" value="1"/>
</dbReference>
<keyword evidence="3" id="KW-0175">Coiled coil</keyword>
<dbReference type="Proteomes" id="UP000646426">
    <property type="component" value="Unassembled WGS sequence"/>
</dbReference>
<dbReference type="Gene3D" id="2.40.420.20">
    <property type="match status" value="1"/>
</dbReference>
<dbReference type="InterPro" id="IPR006143">
    <property type="entry name" value="RND_pump_MFP"/>
</dbReference>
<protein>
    <submittedName>
        <fullName evidence="6">ABC transporter permease</fullName>
    </submittedName>
</protein>
<keyword evidence="7" id="KW-1185">Reference proteome</keyword>
<dbReference type="InterPro" id="IPR050465">
    <property type="entry name" value="UPF0194_transport"/>
</dbReference>
<evidence type="ECO:0000313" key="6">
    <source>
        <dbReference type="EMBL" id="GHA79993.1"/>
    </source>
</evidence>
<evidence type="ECO:0000313" key="7">
    <source>
        <dbReference type="Proteomes" id="UP000646426"/>
    </source>
</evidence>
<evidence type="ECO:0000256" key="3">
    <source>
        <dbReference type="ARBA" id="ARBA00023054"/>
    </source>
</evidence>
<evidence type="ECO:0000256" key="1">
    <source>
        <dbReference type="ARBA" id="ARBA00004196"/>
    </source>
</evidence>
<comment type="caution">
    <text evidence="6">The sequence shown here is derived from an EMBL/GenBank/DDBJ whole genome shotgun (WGS) entry which is preliminary data.</text>
</comment>
<dbReference type="Gene3D" id="1.10.287.470">
    <property type="entry name" value="Helix hairpin bin"/>
    <property type="match status" value="1"/>
</dbReference>
<keyword evidence="5" id="KW-0472">Membrane</keyword>
<evidence type="ECO:0000256" key="4">
    <source>
        <dbReference type="SAM" id="MobiDB-lite"/>
    </source>
</evidence>
<dbReference type="GO" id="GO:0016020">
    <property type="term" value="C:membrane"/>
    <property type="evidence" value="ECO:0007669"/>
    <property type="project" value="InterPro"/>
</dbReference>
<dbReference type="AlphaFoldDB" id="A0A918T2D3"/>
<dbReference type="EMBL" id="BMYD01000002">
    <property type="protein sequence ID" value="GHA79993.1"/>
    <property type="molecule type" value="Genomic_DNA"/>
</dbReference>
<dbReference type="Gene3D" id="2.40.30.170">
    <property type="match status" value="1"/>
</dbReference>
<feature type="region of interest" description="Disordered" evidence="4">
    <location>
        <begin position="131"/>
        <end position="151"/>
    </location>
</feature>
<comment type="similarity">
    <text evidence="2">Belongs to the membrane fusion protein (MFP) (TC 8.A.1) family.</text>
</comment>
<evidence type="ECO:0000256" key="2">
    <source>
        <dbReference type="ARBA" id="ARBA00009477"/>
    </source>
</evidence>
<feature type="compositionally biased region" description="Low complexity" evidence="4">
    <location>
        <begin position="140"/>
        <end position="151"/>
    </location>
</feature>
<dbReference type="PANTHER" id="PTHR32347">
    <property type="entry name" value="EFFLUX SYSTEM COMPONENT YKNX-RELATED"/>
    <property type="match status" value="1"/>
</dbReference>
<sequence length="431" mass="45842">MPASAFRPMSIRDTSAQDVRVTTPPPANRRRFLVIAAIAAVALILAFGVAARFSGSRSVAAERLRIAEVTRGTLVRDASVNGRVVAAVSPTLYAPVASTVQFERQAGDTVKKGDVLARLVSPELQSELARERSTLEQLEAESGSSRIAASRSRLDAQREADEAAIALQAAQRDLDRTERGHKGGALAEIDFLRAQDALKSAQIRHKNAVAAARLAGTSAGFSVQTSAQQAQRQRLVVGELERRVDELDVRAPIDGVIGTTLVADRAVVPANTPLLTVVDLSKLEVELEVPETYAEELGLGMNAEVRIGSDTAMAAIASISPEVVNRQVLARVRFADGKQPAGLRQNQRVSARVLIEEKPNVLMVARGPFVDAHGGRYAYFVDGDTAERRPVRIGATSVGAVEILDGAKPGERIVIAGSDGFGDAEAVTIAR</sequence>
<evidence type="ECO:0000256" key="5">
    <source>
        <dbReference type="SAM" id="Phobius"/>
    </source>
</evidence>
<accession>A0A918T2D3</accession>
<dbReference type="PANTHER" id="PTHR32347:SF14">
    <property type="entry name" value="EFFLUX SYSTEM COMPONENT YKNX-RELATED"/>
    <property type="match status" value="1"/>
</dbReference>
<dbReference type="NCBIfam" id="TIGR01730">
    <property type="entry name" value="RND_mfp"/>
    <property type="match status" value="1"/>
</dbReference>
<name>A0A918T2D3_9GAMM</name>